<feature type="chain" id="PRO_5046596789" evidence="1">
    <location>
        <begin position="28"/>
        <end position="69"/>
    </location>
</feature>
<dbReference type="Proteomes" id="UP001596540">
    <property type="component" value="Unassembled WGS sequence"/>
</dbReference>
<keyword evidence="1" id="KW-0732">Signal</keyword>
<evidence type="ECO:0000313" key="2">
    <source>
        <dbReference type="EMBL" id="MFC7329322.1"/>
    </source>
</evidence>
<protein>
    <submittedName>
        <fullName evidence="2">Uncharacterized protein</fullName>
    </submittedName>
</protein>
<name>A0ABW2KHA0_9ACTN</name>
<proteinExistence type="predicted"/>
<evidence type="ECO:0000256" key="1">
    <source>
        <dbReference type="SAM" id="SignalP"/>
    </source>
</evidence>
<accession>A0ABW2KHA0</accession>
<reference evidence="3" key="1">
    <citation type="journal article" date="2019" name="Int. J. Syst. Evol. Microbiol.">
        <title>The Global Catalogue of Microorganisms (GCM) 10K type strain sequencing project: providing services to taxonomists for standard genome sequencing and annotation.</title>
        <authorList>
            <consortium name="The Broad Institute Genomics Platform"/>
            <consortium name="The Broad Institute Genome Sequencing Center for Infectious Disease"/>
            <person name="Wu L."/>
            <person name="Ma J."/>
        </authorList>
    </citation>
    <scope>NUCLEOTIDE SEQUENCE [LARGE SCALE GENOMIC DNA]</scope>
    <source>
        <strain evidence="3">CGMCC 4.7382</strain>
    </source>
</reference>
<comment type="caution">
    <text evidence="2">The sequence shown here is derived from an EMBL/GenBank/DDBJ whole genome shotgun (WGS) entry which is preliminary data.</text>
</comment>
<evidence type="ECO:0000313" key="3">
    <source>
        <dbReference type="Proteomes" id="UP001596540"/>
    </source>
</evidence>
<dbReference type="RefSeq" id="WP_379871970.1">
    <property type="nucleotide sequence ID" value="NZ_JBHTBH010000007.1"/>
</dbReference>
<feature type="signal peptide" evidence="1">
    <location>
        <begin position="1"/>
        <end position="27"/>
    </location>
</feature>
<keyword evidence="3" id="KW-1185">Reference proteome</keyword>
<gene>
    <name evidence="2" type="ORF">ACFQRF_16420</name>
</gene>
<dbReference type="EMBL" id="JBHTBH010000007">
    <property type="protein sequence ID" value="MFC7329322.1"/>
    <property type="molecule type" value="Genomic_DNA"/>
</dbReference>
<organism evidence="2 3">
    <name type="scientific">Marinactinospora rubrisoli</name>
    <dbReference type="NCBI Taxonomy" id="2715399"/>
    <lineage>
        <taxon>Bacteria</taxon>
        <taxon>Bacillati</taxon>
        <taxon>Actinomycetota</taxon>
        <taxon>Actinomycetes</taxon>
        <taxon>Streptosporangiales</taxon>
        <taxon>Nocardiopsidaceae</taxon>
        <taxon>Marinactinospora</taxon>
    </lineage>
</organism>
<sequence>MKRFATVTGLIAMSALTFGALAGPAQADNNAQVQKISIPICANILALVGSEDQSCNVPDVEIKKGIGTF</sequence>